<dbReference type="Proteomes" id="UP000006038">
    <property type="component" value="Chromosome 8"/>
</dbReference>
<keyword evidence="1" id="KW-0472">Membrane</keyword>
<evidence type="ECO:0000313" key="2">
    <source>
        <dbReference type="EnsemblPlants" id="OB08G22880.1"/>
    </source>
</evidence>
<evidence type="ECO:0000313" key="3">
    <source>
        <dbReference type="Proteomes" id="UP000006038"/>
    </source>
</evidence>
<evidence type="ECO:0000256" key="1">
    <source>
        <dbReference type="SAM" id="Phobius"/>
    </source>
</evidence>
<name>J3MT58_ORYBR</name>
<proteinExistence type="predicted"/>
<protein>
    <submittedName>
        <fullName evidence="2">Uncharacterized protein</fullName>
    </submittedName>
</protein>
<reference evidence="2" key="1">
    <citation type="journal article" date="2013" name="Nat. Commun.">
        <title>Whole-genome sequencing of Oryza brachyantha reveals mechanisms underlying Oryza genome evolution.</title>
        <authorList>
            <person name="Chen J."/>
            <person name="Huang Q."/>
            <person name="Gao D."/>
            <person name="Wang J."/>
            <person name="Lang Y."/>
            <person name="Liu T."/>
            <person name="Li B."/>
            <person name="Bai Z."/>
            <person name="Luis Goicoechea J."/>
            <person name="Liang C."/>
            <person name="Chen C."/>
            <person name="Zhang W."/>
            <person name="Sun S."/>
            <person name="Liao Y."/>
            <person name="Zhang X."/>
            <person name="Yang L."/>
            <person name="Song C."/>
            <person name="Wang M."/>
            <person name="Shi J."/>
            <person name="Liu G."/>
            <person name="Liu J."/>
            <person name="Zhou H."/>
            <person name="Zhou W."/>
            <person name="Yu Q."/>
            <person name="An N."/>
            <person name="Chen Y."/>
            <person name="Cai Q."/>
            <person name="Wang B."/>
            <person name="Liu B."/>
            <person name="Min J."/>
            <person name="Huang Y."/>
            <person name="Wu H."/>
            <person name="Li Z."/>
            <person name="Zhang Y."/>
            <person name="Yin Y."/>
            <person name="Song W."/>
            <person name="Jiang J."/>
            <person name="Jackson S.A."/>
            <person name="Wing R.A."/>
            <person name="Wang J."/>
            <person name="Chen M."/>
        </authorList>
    </citation>
    <scope>NUCLEOTIDE SEQUENCE [LARGE SCALE GENOMIC DNA]</scope>
    <source>
        <strain evidence="2">cv. IRGC 101232</strain>
    </source>
</reference>
<accession>J3MT58</accession>
<keyword evidence="1" id="KW-0812">Transmembrane</keyword>
<dbReference type="EnsemblPlants" id="OB08G22880.1">
    <property type="protein sequence ID" value="OB08G22880.1"/>
    <property type="gene ID" value="OB08G22880"/>
</dbReference>
<dbReference type="HOGENOM" id="CLU_2907725_0_0_1"/>
<organism evidence="2">
    <name type="scientific">Oryza brachyantha</name>
    <name type="common">malo sina</name>
    <dbReference type="NCBI Taxonomy" id="4533"/>
    <lineage>
        <taxon>Eukaryota</taxon>
        <taxon>Viridiplantae</taxon>
        <taxon>Streptophyta</taxon>
        <taxon>Embryophyta</taxon>
        <taxon>Tracheophyta</taxon>
        <taxon>Spermatophyta</taxon>
        <taxon>Magnoliopsida</taxon>
        <taxon>Liliopsida</taxon>
        <taxon>Poales</taxon>
        <taxon>Poaceae</taxon>
        <taxon>BOP clade</taxon>
        <taxon>Oryzoideae</taxon>
        <taxon>Oryzeae</taxon>
        <taxon>Oryzinae</taxon>
        <taxon>Oryza</taxon>
    </lineage>
</organism>
<reference evidence="2" key="2">
    <citation type="submission" date="2013-04" db="UniProtKB">
        <authorList>
            <consortium name="EnsemblPlants"/>
        </authorList>
    </citation>
    <scope>IDENTIFICATION</scope>
</reference>
<dbReference type="AlphaFoldDB" id="J3MT58"/>
<dbReference type="Gramene" id="OB08G22880.1">
    <property type="protein sequence ID" value="OB08G22880.1"/>
    <property type="gene ID" value="OB08G22880"/>
</dbReference>
<sequence>MMPQMKGTLLCTNFMFHIKGFLMAYLPCNLTLLQFPIISLIFQYGFWPFHRESCKPAKLVYF</sequence>
<feature type="transmembrane region" description="Helical" evidence="1">
    <location>
        <begin position="21"/>
        <end position="42"/>
    </location>
</feature>
<keyword evidence="3" id="KW-1185">Reference proteome</keyword>
<keyword evidence="1" id="KW-1133">Transmembrane helix</keyword>